<dbReference type="InterPro" id="IPR044662">
    <property type="entry name" value="HS1/DABB1-like"/>
</dbReference>
<evidence type="ECO:0000313" key="3">
    <source>
        <dbReference type="EMBL" id="KNC92906.1"/>
    </source>
</evidence>
<proteinExistence type="predicted"/>
<comment type="caution">
    <text evidence="3">The sequence shown here is derived from an EMBL/GenBank/DDBJ whole genome shotgun (WGS) entry which is preliminary data.</text>
</comment>
<dbReference type="PROSITE" id="PS51502">
    <property type="entry name" value="S_R_A_B_BARREL"/>
    <property type="match status" value="1"/>
</dbReference>
<dbReference type="PATRIC" id="fig|379893.4.peg.4355"/>
<name>A0A0L0GW00_9ENTR</name>
<organism evidence="3 4">
    <name type="scientific">Trabulsiella odontotermitis</name>
    <dbReference type="NCBI Taxonomy" id="379893"/>
    <lineage>
        <taxon>Bacteria</taxon>
        <taxon>Pseudomonadati</taxon>
        <taxon>Pseudomonadota</taxon>
        <taxon>Gammaproteobacteria</taxon>
        <taxon>Enterobacterales</taxon>
        <taxon>Enterobacteriaceae</taxon>
        <taxon>Trabulsiella</taxon>
    </lineage>
</organism>
<dbReference type="SMART" id="SM00886">
    <property type="entry name" value="Dabb"/>
    <property type="match status" value="1"/>
</dbReference>
<dbReference type="OrthoDB" id="9816070at2"/>
<feature type="domain" description="Stress-response A/B barrel" evidence="2">
    <location>
        <begin position="2"/>
        <end position="96"/>
    </location>
</feature>
<dbReference type="PANTHER" id="PTHR33178:SF10">
    <property type="entry name" value="STRESS-RESPONSE A_B BARREL DOMAIN-CONTAINING PROTEIN"/>
    <property type="match status" value="1"/>
</dbReference>
<dbReference type="InterPro" id="IPR011008">
    <property type="entry name" value="Dimeric_a/b-barrel"/>
</dbReference>
<reference evidence="3 4" key="1">
    <citation type="journal article" date="2015" name="Appl. Environ. Microbiol.">
        <title>The Enterobacterium Trabulsiella odontotermitis Presents Novel Adaptations Related to Its Association with Fungus-Growing Termites.</title>
        <authorList>
            <person name="Sapountzis P."/>
            <person name="Gruntjes T."/>
            <person name="Otani S."/>
            <person name="Estevez J."/>
            <person name="da Costa R.R."/>
            <person name="Plunkett G.3rd."/>
            <person name="Perna N.T."/>
            <person name="Poulsen M."/>
        </authorList>
    </citation>
    <scope>NUCLEOTIDE SEQUENCE [LARGE SCALE GENOMIC DNA]</scope>
    <source>
        <strain evidence="3 4">12</strain>
    </source>
</reference>
<dbReference type="AlphaFoldDB" id="A0A0L0GW00"/>
<evidence type="ECO:0000313" key="4">
    <source>
        <dbReference type="Proteomes" id="UP000037393"/>
    </source>
</evidence>
<comment type="subunit">
    <text evidence="1">Homodimer.</text>
</comment>
<dbReference type="Proteomes" id="UP000037393">
    <property type="component" value="Unassembled WGS sequence"/>
</dbReference>
<keyword evidence="4" id="KW-1185">Reference proteome</keyword>
<dbReference type="InterPro" id="IPR013097">
    <property type="entry name" value="Dabb"/>
</dbReference>
<evidence type="ECO:0000256" key="1">
    <source>
        <dbReference type="ARBA" id="ARBA00011738"/>
    </source>
</evidence>
<dbReference type="Pfam" id="PF07876">
    <property type="entry name" value="Dabb"/>
    <property type="match status" value="1"/>
</dbReference>
<dbReference type="PANTHER" id="PTHR33178">
    <property type="match status" value="1"/>
</dbReference>
<gene>
    <name evidence="3" type="ORF">GM31_21475</name>
</gene>
<accession>A0A0L0GW00</accession>
<dbReference type="RefSeq" id="WP_049857272.1">
    <property type="nucleotide sequence ID" value="NZ_JNGI01000067.1"/>
</dbReference>
<dbReference type="Gene3D" id="3.30.70.100">
    <property type="match status" value="1"/>
</dbReference>
<dbReference type="SUPFAM" id="SSF54909">
    <property type="entry name" value="Dimeric alpha+beta barrel"/>
    <property type="match status" value="1"/>
</dbReference>
<sequence>MIRHILFITPADDASADQIKAVRAAFLCIPQQVEGVVSVEWGVNDSPEGKNAGYTHCVLMTFADEAARQRYLPHPAHDALKFIFRPVLREIIVLDFTLAPEDAAAVTLPGG</sequence>
<protein>
    <submittedName>
        <fullName evidence="3">Stress protein</fullName>
    </submittedName>
</protein>
<evidence type="ECO:0000259" key="2">
    <source>
        <dbReference type="PROSITE" id="PS51502"/>
    </source>
</evidence>
<dbReference type="EMBL" id="JNGI01000067">
    <property type="protein sequence ID" value="KNC92906.1"/>
    <property type="molecule type" value="Genomic_DNA"/>
</dbReference>